<dbReference type="InterPro" id="IPR003660">
    <property type="entry name" value="HAMP_dom"/>
</dbReference>
<dbReference type="PANTHER" id="PTHR34220:SF7">
    <property type="entry name" value="SENSOR HISTIDINE KINASE YPDA"/>
    <property type="match status" value="1"/>
</dbReference>
<dbReference type="Pfam" id="PF06580">
    <property type="entry name" value="His_kinase"/>
    <property type="match status" value="1"/>
</dbReference>
<comment type="catalytic activity">
    <reaction evidence="1">
        <text>ATP + protein L-histidine = ADP + protein N-phospho-L-histidine.</text>
        <dbReference type="EC" id="2.7.13.3"/>
    </reaction>
</comment>
<keyword evidence="17" id="KW-1185">Reference proteome</keyword>
<keyword evidence="11 13" id="KW-0472">Membrane</keyword>
<accession>A0A3T1DBB2</accession>
<evidence type="ECO:0000256" key="5">
    <source>
        <dbReference type="ARBA" id="ARBA00022553"/>
    </source>
</evidence>
<keyword evidence="13" id="KW-1133">Transmembrane helix</keyword>
<dbReference type="SUPFAM" id="SSF55874">
    <property type="entry name" value="ATPase domain of HSP90 chaperone/DNA topoisomerase II/histidine kinase"/>
    <property type="match status" value="1"/>
</dbReference>
<dbReference type="PROSITE" id="PS50885">
    <property type="entry name" value="HAMP"/>
    <property type="match status" value="1"/>
</dbReference>
<evidence type="ECO:0000256" key="4">
    <source>
        <dbReference type="ARBA" id="ARBA00022475"/>
    </source>
</evidence>
<dbReference type="InterPro" id="IPR005467">
    <property type="entry name" value="His_kinase_dom"/>
</dbReference>
<dbReference type="OrthoDB" id="9776552at2"/>
<keyword evidence="7" id="KW-0547">Nucleotide-binding</keyword>
<dbReference type="Gene3D" id="6.10.340.10">
    <property type="match status" value="1"/>
</dbReference>
<comment type="subcellular location">
    <subcellularLocation>
        <location evidence="2">Cell membrane</location>
        <topology evidence="2">Multi-pass membrane protein</topology>
    </subcellularLocation>
</comment>
<evidence type="ECO:0000256" key="1">
    <source>
        <dbReference type="ARBA" id="ARBA00000085"/>
    </source>
</evidence>
<dbReference type="RefSeq" id="WP_130614054.1">
    <property type="nucleotide sequence ID" value="NZ_AP019400.1"/>
</dbReference>
<dbReference type="SMART" id="SM00387">
    <property type="entry name" value="HATPase_c"/>
    <property type="match status" value="1"/>
</dbReference>
<sequence>MKRTIGIRFKLMVLMICLTTLPVATVTWLASNNTRHSVEQEIINANVSRMEWVNQYLNELIQQIDTLFYTVQINTQLMSSLATVDTPILSDQFTTQKYISDTLKQVFYANSNKIDDFTLYIHEYKKAISVNFTSSGNSTYLDIQNGPWSRMLNTPINMYFKQEINGIYAFHSMNRFEDRKLIGGLSARINRKVWDEIGSILKSEQDSSVFLLNDEGELLSGSTNGKDSEETYALISSLDVPETGLGFQKTNKYHFFMQKVSKGKMTIIKAIPVETINQSAQATIKAGILIGILFVVASVLLSILISLRISKPIVSLARTMRKAEIQSFELKSVKNTDEIGLLEHGYNSMMQRMKELIEVEYQREIDMKTSQLRTLQAQINPHFLNNTLHLIGGMALEKDAPEIYRVTRVIGDLLRYSISTGSDLVLFGDELKHMQNYIFIQEQRFTGRCQVIVNNDETSLEYRLPKFTLQPIVENAFEHGLQSKAGSWSVEVRIKQIRNRILIAVMDSGVGLDEDKLREIRHDMQSGNESNINLPDKEPSGRRKGIGLKNVDSRLKLHFGERSGIRIYSRKGMGTIVLFKLPMKVKGGFEDV</sequence>
<keyword evidence="10" id="KW-0902">Two-component regulatory system</keyword>
<reference evidence="16 17" key="1">
    <citation type="submission" date="2019-01" db="EMBL/GenBank/DDBJ databases">
        <title>Complete genome sequence of Cohnella hallensis HS21 isolated from Korean fir (Abies koreana) rhizospheric soil.</title>
        <authorList>
            <person name="Jiang L."/>
            <person name="Kang S.W."/>
            <person name="Kim S."/>
            <person name="Jung J."/>
            <person name="Kim C.Y."/>
            <person name="Kim D.H."/>
            <person name="Kim S.W."/>
            <person name="Lee J."/>
        </authorList>
    </citation>
    <scope>NUCLEOTIDE SEQUENCE [LARGE SCALE GENOMIC DNA]</scope>
    <source>
        <strain evidence="16 17">HS21</strain>
    </source>
</reference>
<dbReference type="GO" id="GO:0005524">
    <property type="term" value="F:ATP binding"/>
    <property type="evidence" value="ECO:0007669"/>
    <property type="project" value="UniProtKB-KW"/>
</dbReference>
<keyword evidence="6" id="KW-0808">Transferase</keyword>
<dbReference type="GO" id="GO:0000155">
    <property type="term" value="F:phosphorelay sensor kinase activity"/>
    <property type="evidence" value="ECO:0007669"/>
    <property type="project" value="InterPro"/>
</dbReference>
<dbReference type="InterPro" id="IPR036890">
    <property type="entry name" value="HATPase_C_sf"/>
</dbReference>
<evidence type="ECO:0000256" key="10">
    <source>
        <dbReference type="ARBA" id="ARBA00023012"/>
    </source>
</evidence>
<evidence type="ECO:0000256" key="2">
    <source>
        <dbReference type="ARBA" id="ARBA00004651"/>
    </source>
</evidence>
<dbReference type="GO" id="GO:0005886">
    <property type="term" value="C:plasma membrane"/>
    <property type="evidence" value="ECO:0007669"/>
    <property type="project" value="UniProtKB-SubCell"/>
</dbReference>
<protein>
    <recommendedName>
        <fullName evidence="3">histidine kinase</fullName>
        <ecNumber evidence="3">2.7.13.3</ecNumber>
    </recommendedName>
</protein>
<keyword evidence="8" id="KW-0418">Kinase</keyword>
<evidence type="ECO:0000313" key="17">
    <source>
        <dbReference type="Proteomes" id="UP000289856"/>
    </source>
</evidence>
<dbReference type="InterPro" id="IPR010559">
    <property type="entry name" value="Sig_transdc_His_kin_internal"/>
</dbReference>
<gene>
    <name evidence="16" type="ORF">KCTCHS21_48150</name>
</gene>
<dbReference type="PRINTS" id="PR00344">
    <property type="entry name" value="BCTRLSENSOR"/>
</dbReference>
<dbReference type="Proteomes" id="UP000289856">
    <property type="component" value="Chromosome"/>
</dbReference>
<feature type="region of interest" description="Disordered" evidence="12">
    <location>
        <begin position="526"/>
        <end position="546"/>
    </location>
</feature>
<proteinExistence type="predicted"/>
<evidence type="ECO:0000256" key="13">
    <source>
        <dbReference type="SAM" id="Phobius"/>
    </source>
</evidence>
<evidence type="ECO:0000256" key="11">
    <source>
        <dbReference type="ARBA" id="ARBA00023136"/>
    </source>
</evidence>
<dbReference type="InterPro" id="IPR050640">
    <property type="entry name" value="Bact_2-comp_sensor_kinase"/>
</dbReference>
<dbReference type="Gene3D" id="3.30.565.10">
    <property type="entry name" value="Histidine kinase-like ATPase, C-terminal domain"/>
    <property type="match status" value="1"/>
</dbReference>
<keyword evidence="5" id="KW-0597">Phosphoprotein</keyword>
<keyword evidence="9" id="KW-0067">ATP-binding</keyword>
<dbReference type="EC" id="2.7.13.3" evidence="3"/>
<evidence type="ECO:0000259" key="14">
    <source>
        <dbReference type="PROSITE" id="PS50109"/>
    </source>
</evidence>
<evidence type="ECO:0000313" key="16">
    <source>
        <dbReference type="EMBL" id="BBI35416.1"/>
    </source>
</evidence>
<dbReference type="PROSITE" id="PS50109">
    <property type="entry name" value="HIS_KIN"/>
    <property type="match status" value="1"/>
</dbReference>
<name>A0A3T1DBB2_9BACL</name>
<dbReference type="InterPro" id="IPR003594">
    <property type="entry name" value="HATPase_dom"/>
</dbReference>
<evidence type="ECO:0000256" key="3">
    <source>
        <dbReference type="ARBA" id="ARBA00012438"/>
    </source>
</evidence>
<evidence type="ECO:0000256" key="7">
    <source>
        <dbReference type="ARBA" id="ARBA00022741"/>
    </source>
</evidence>
<evidence type="ECO:0000256" key="9">
    <source>
        <dbReference type="ARBA" id="ARBA00022840"/>
    </source>
</evidence>
<dbReference type="InterPro" id="IPR004358">
    <property type="entry name" value="Sig_transdc_His_kin-like_C"/>
</dbReference>
<feature type="domain" description="HAMP" evidence="15">
    <location>
        <begin position="307"/>
        <end position="358"/>
    </location>
</feature>
<organism evidence="16 17">
    <name type="scientific">Cohnella abietis</name>
    <dbReference type="NCBI Taxonomy" id="2507935"/>
    <lineage>
        <taxon>Bacteria</taxon>
        <taxon>Bacillati</taxon>
        <taxon>Bacillota</taxon>
        <taxon>Bacilli</taxon>
        <taxon>Bacillales</taxon>
        <taxon>Paenibacillaceae</taxon>
        <taxon>Cohnella</taxon>
    </lineage>
</organism>
<dbReference type="Pfam" id="PF02518">
    <property type="entry name" value="HATPase_c"/>
    <property type="match status" value="1"/>
</dbReference>
<feature type="transmembrane region" description="Helical" evidence="13">
    <location>
        <begin position="286"/>
        <end position="307"/>
    </location>
</feature>
<keyword evidence="4" id="KW-1003">Cell membrane</keyword>
<evidence type="ECO:0000256" key="8">
    <source>
        <dbReference type="ARBA" id="ARBA00022777"/>
    </source>
</evidence>
<evidence type="ECO:0000259" key="15">
    <source>
        <dbReference type="PROSITE" id="PS50885"/>
    </source>
</evidence>
<dbReference type="KEGG" id="cohn:KCTCHS21_48150"/>
<dbReference type="PANTHER" id="PTHR34220">
    <property type="entry name" value="SENSOR HISTIDINE KINASE YPDA"/>
    <property type="match status" value="1"/>
</dbReference>
<evidence type="ECO:0000256" key="12">
    <source>
        <dbReference type="SAM" id="MobiDB-lite"/>
    </source>
</evidence>
<evidence type="ECO:0000256" key="6">
    <source>
        <dbReference type="ARBA" id="ARBA00022679"/>
    </source>
</evidence>
<keyword evidence="13" id="KW-0812">Transmembrane</keyword>
<dbReference type="EMBL" id="AP019400">
    <property type="protein sequence ID" value="BBI35416.1"/>
    <property type="molecule type" value="Genomic_DNA"/>
</dbReference>
<feature type="domain" description="Histidine kinase" evidence="14">
    <location>
        <begin position="469"/>
        <end position="585"/>
    </location>
</feature>
<dbReference type="AlphaFoldDB" id="A0A3T1DBB2"/>